<keyword evidence="2" id="KW-1185">Reference proteome</keyword>
<name>K6VVG4_9ACTN</name>
<protein>
    <submittedName>
        <fullName evidence="1">Uncharacterized protein</fullName>
    </submittedName>
</protein>
<sequence length="56" mass="6084">MWRADPSWILSSHLPPAHSIATLLDNLLPTPQSSPFVGPDQVALMEMLAQFEPASA</sequence>
<evidence type="ECO:0000313" key="2">
    <source>
        <dbReference type="Proteomes" id="UP000008363"/>
    </source>
</evidence>
<dbReference type="Proteomes" id="UP000008363">
    <property type="component" value="Unassembled WGS sequence"/>
</dbReference>
<dbReference type="EMBL" id="BAHC01000118">
    <property type="protein sequence ID" value="GAB90865.1"/>
    <property type="molecule type" value="Genomic_DNA"/>
</dbReference>
<proteinExistence type="predicted"/>
<organism evidence="1 2">
    <name type="scientific">Gordonia rhizosphera NBRC 16068</name>
    <dbReference type="NCBI Taxonomy" id="1108045"/>
    <lineage>
        <taxon>Bacteria</taxon>
        <taxon>Bacillati</taxon>
        <taxon>Actinomycetota</taxon>
        <taxon>Actinomycetes</taxon>
        <taxon>Mycobacteriales</taxon>
        <taxon>Gordoniaceae</taxon>
        <taxon>Gordonia</taxon>
    </lineage>
</organism>
<dbReference type="eggNOG" id="COG0426">
    <property type="taxonomic scope" value="Bacteria"/>
</dbReference>
<dbReference type="RefSeq" id="WP_006333984.1">
    <property type="nucleotide sequence ID" value="NZ_BAHC01000118.1"/>
</dbReference>
<comment type="caution">
    <text evidence="1">The sequence shown here is derived from an EMBL/GenBank/DDBJ whole genome shotgun (WGS) entry which is preliminary data.</text>
</comment>
<accession>K6VVG4</accession>
<evidence type="ECO:0000313" key="1">
    <source>
        <dbReference type="EMBL" id="GAB90865.1"/>
    </source>
</evidence>
<gene>
    <name evidence="1" type="ORF">GORHZ_118_00820</name>
</gene>
<reference evidence="1 2" key="1">
    <citation type="submission" date="2012-08" db="EMBL/GenBank/DDBJ databases">
        <title>Whole genome shotgun sequence of Gordonia rhizosphera NBRC 16068.</title>
        <authorList>
            <person name="Takarada H."/>
            <person name="Isaki S."/>
            <person name="Hosoyama A."/>
            <person name="Tsuchikane K."/>
            <person name="Katsumata H."/>
            <person name="Baba S."/>
            <person name="Ohji S."/>
            <person name="Yamazaki S."/>
            <person name="Fujita N."/>
        </authorList>
    </citation>
    <scope>NUCLEOTIDE SEQUENCE [LARGE SCALE GENOMIC DNA]</scope>
    <source>
        <strain evidence="1 2">NBRC 16068</strain>
    </source>
</reference>
<dbReference type="AlphaFoldDB" id="K6VVG4"/>
<dbReference type="STRING" id="1108045.GORHZ_118_00820"/>